<comment type="pathway">
    <text evidence="4">Lipid metabolism.</text>
</comment>
<evidence type="ECO:0000256" key="9">
    <source>
        <dbReference type="ARBA" id="ARBA00022516"/>
    </source>
</evidence>
<evidence type="ECO:0000256" key="6">
    <source>
        <dbReference type="ARBA" id="ARBA00012375"/>
    </source>
</evidence>
<keyword evidence="15" id="KW-0594">Phospholipid biosynthesis</keyword>
<dbReference type="EMBL" id="FMSH01000333">
    <property type="protein sequence ID" value="SCU80488.1"/>
    <property type="molecule type" value="Genomic_DNA"/>
</dbReference>
<keyword evidence="10" id="KW-0812">Transmembrane</keyword>
<dbReference type="RefSeq" id="WP_340527217.1">
    <property type="nucleotide sequence ID" value="NZ_FMSH01000333.1"/>
</dbReference>
<dbReference type="GO" id="GO:0005886">
    <property type="term" value="C:plasma membrane"/>
    <property type="evidence" value="ECO:0007669"/>
    <property type="project" value="UniProtKB-SubCell"/>
</dbReference>
<dbReference type="GO" id="GO:0008654">
    <property type="term" value="P:phospholipid biosynthetic process"/>
    <property type="evidence" value="ECO:0007669"/>
    <property type="project" value="UniProtKB-KW"/>
</dbReference>
<comment type="pathway">
    <text evidence="3">Phospholipid metabolism; CDP-diacylglycerol degradation; phosphatidate from CDP-diacylglycerol: step 1/1.</text>
</comment>
<evidence type="ECO:0000256" key="5">
    <source>
        <dbReference type="ARBA" id="ARBA00006435"/>
    </source>
</evidence>
<dbReference type="GO" id="GO:0008715">
    <property type="term" value="F:CDP-diacylglycerol diphosphatase activity"/>
    <property type="evidence" value="ECO:0007669"/>
    <property type="project" value="UniProtKB-EC"/>
</dbReference>
<keyword evidence="12" id="KW-1133">Transmembrane helix</keyword>
<evidence type="ECO:0000256" key="13">
    <source>
        <dbReference type="ARBA" id="ARBA00023098"/>
    </source>
</evidence>
<dbReference type="EC" id="3.6.1.26" evidence="6"/>
<evidence type="ECO:0000256" key="15">
    <source>
        <dbReference type="ARBA" id="ARBA00023209"/>
    </source>
</evidence>
<evidence type="ECO:0000313" key="19">
    <source>
        <dbReference type="EMBL" id="SCU80488.1"/>
    </source>
</evidence>
<keyword evidence="14" id="KW-0472">Membrane</keyword>
<evidence type="ECO:0000256" key="10">
    <source>
        <dbReference type="ARBA" id="ARBA00022692"/>
    </source>
</evidence>
<evidence type="ECO:0000256" key="14">
    <source>
        <dbReference type="ARBA" id="ARBA00023136"/>
    </source>
</evidence>
<dbReference type="AlphaFoldDB" id="A0A1K0JI67"/>
<gene>
    <name evidence="19" type="ORF">CNECB9_3990017</name>
</gene>
<evidence type="ECO:0000256" key="2">
    <source>
        <dbReference type="ARBA" id="ARBA00004162"/>
    </source>
</evidence>
<sequence>MPALKPARGWRGAPALWLAAILALAGCTAENVVGVLSGGRDGLWRNVQQRCLGSTAAAHPDCAQVDRSQGLVLYKDAIGKSHYLVIPARTVTGIDDARAWDGARANPWAFGWAARGIVGRSLGKAVPDDMLGLAINSRASRSQDQLHIHLDCISSAARAVVNGAAGPIGTGWTALRLEDKPVRAIFVPASAPVLAVDPFRLVRDGTKGSAAAAPPDRGIFVTYVQERQGGAGFVVIDQPVDTAAGSNGHASDFLDRRCRLAEGLSSAPG</sequence>
<dbReference type="GO" id="GO:0046342">
    <property type="term" value="P:CDP-diacylglycerol catabolic process"/>
    <property type="evidence" value="ECO:0007669"/>
    <property type="project" value="UniProtKB-UniPathway"/>
</dbReference>
<keyword evidence="13" id="KW-0443">Lipid metabolism</keyword>
<accession>A0A1K0JI67</accession>
<dbReference type="InterPro" id="IPR036265">
    <property type="entry name" value="HIT-like_sf"/>
</dbReference>
<evidence type="ECO:0000256" key="12">
    <source>
        <dbReference type="ARBA" id="ARBA00022989"/>
    </source>
</evidence>
<evidence type="ECO:0000256" key="17">
    <source>
        <dbReference type="ARBA" id="ARBA00032888"/>
    </source>
</evidence>
<reference evidence="19" key="1">
    <citation type="submission" date="2016-09" db="EMBL/GenBank/DDBJ databases">
        <authorList>
            <person name="Capua I."/>
            <person name="De Benedictis P."/>
            <person name="Joannis T."/>
            <person name="Lombin L.H."/>
            <person name="Cattoli G."/>
        </authorList>
    </citation>
    <scope>NUCLEOTIDE SEQUENCE</scope>
    <source>
        <strain evidence="19">B9</strain>
    </source>
</reference>
<keyword evidence="16" id="KW-1208">Phospholipid metabolism</keyword>
<keyword evidence="8" id="KW-1003">Cell membrane</keyword>
<evidence type="ECO:0000256" key="4">
    <source>
        <dbReference type="ARBA" id="ARBA00005189"/>
    </source>
</evidence>
<dbReference type="InterPro" id="IPR003763">
    <property type="entry name" value="CDP-diacylglyc_Pase"/>
</dbReference>
<dbReference type="NCBIfam" id="NF003986">
    <property type="entry name" value="PRK05471.1-5"/>
    <property type="match status" value="1"/>
</dbReference>
<evidence type="ECO:0000256" key="1">
    <source>
        <dbReference type="ARBA" id="ARBA00001007"/>
    </source>
</evidence>
<protein>
    <recommendedName>
        <fullName evidence="7">CDP-diacylglycerol pyrophosphatase</fullName>
        <ecNumber evidence="6">3.6.1.26</ecNumber>
    </recommendedName>
    <alternativeName>
        <fullName evidence="17">CDP-diacylglycerol phosphatidylhydrolase</fullName>
    </alternativeName>
    <alternativeName>
        <fullName evidence="18">CDP-diglyceride hydrolase</fullName>
    </alternativeName>
</protein>
<comment type="catalytic activity">
    <reaction evidence="1">
        <text>a CDP-1,2-diacyl-sn-glycerol + H2O = a 1,2-diacyl-sn-glycero-3-phosphate + CMP + 2 H(+)</text>
        <dbReference type="Rhea" id="RHEA:15221"/>
        <dbReference type="ChEBI" id="CHEBI:15377"/>
        <dbReference type="ChEBI" id="CHEBI:15378"/>
        <dbReference type="ChEBI" id="CHEBI:58332"/>
        <dbReference type="ChEBI" id="CHEBI:58608"/>
        <dbReference type="ChEBI" id="CHEBI:60377"/>
        <dbReference type="EC" id="3.6.1.26"/>
    </reaction>
</comment>
<evidence type="ECO:0000256" key="16">
    <source>
        <dbReference type="ARBA" id="ARBA00023264"/>
    </source>
</evidence>
<evidence type="ECO:0000256" key="7">
    <source>
        <dbReference type="ARBA" id="ARBA00019608"/>
    </source>
</evidence>
<dbReference type="PROSITE" id="PS51257">
    <property type="entry name" value="PROKAR_LIPOPROTEIN"/>
    <property type="match status" value="1"/>
</dbReference>
<keyword evidence="11 19" id="KW-0378">Hydrolase</keyword>
<evidence type="ECO:0000256" key="11">
    <source>
        <dbReference type="ARBA" id="ARBA00022801"/>
    </source>
</evidence>
<comment type="similarity">
    <text evidence="5">Belongs to the Cdh family.</text>
</comment>
<comment type="subcellular location">
    <subcellularLocation>
        <location evidence="2">Cell membrane</location>
        <topology evidence="2">Single-pass membrane protein</topology>
    </subcellularLocation>
</comment>
<evidence type="ECO:0000256" key="3">
    <source>
        <dbReference type="ARBA" id="ARBA00004927"/>
    </source>
</evidence>
<name>A0A1K0JI67_CUPNE</name>
<dbReference type="Pfam" id="PF02611">
    <property type="entry name" value="CDH"/>
    <property type="match status" value="1"/>
</dbReference>
<evidence type="ECO:0000256" key="18">
    <source>
        <dbReference type="ARBA" id="ARBA00032892"/>
    </source>
</evidence>
<evidence type="ECO:0000256" key="8">
    <source>
        <dbReference type="ARBA" id="ARBA00022475"/>
    </source>
</evidence>
<proteinExistence type="inferred from homology"/>
<dbReference type="UniPathway" id="UPA00609">
    <property type="reaction ID" value="UER00664"/>
</dbReference>
<keyword evidence="9" id="KW-0444">Lipid biosynthesis</keyword>
<dbReference type="SUPFAM" id="SSF54197">
    <property type="entry name" value="HIT-like"/>
    <property type="match status" value="1"/>
</dbReference>
<organism evidence="19">
    <name type="scientific">Cupriavidus necator</name>
    <name type="common">Alcaligenes eutrophus</name>
    <name type="synonym">Ralstonia eutropha</name>
    <dbReference type="NCBI Taxonomy" id="106590"/>
    <lineage>
        <taxon>Bacteria</taxon>
        <taxon>Pseudomonadati</taxon>
        <taxon>Pseudomonadota</taxon>
        <taxon>Betaproteobacteria</taxon>
        <taxon>Burkholderiales</taxon>
        <taxon>Burkholderiaceae</taxon>
        <taxon>Cupriavidus</taxon>
    </lineage>
</organism>
<dbReference type="Gene3D" id="3.30.428.30">
    <property type="entry name" value="HIT family - CDH-like"/>
    <property type="match status" value="1"/>
</dbReference>